<dbReference type="AlphaFoldDB" id="A0AAV4RQ14"/>
<dbReference type="EMBL" id="BPLQ01006460">
    <property type="protein sequence ID" value="GIY22562.1"/>
    <property type="molecule type" value="Genomic_DNA"/>
</dbReference>
<reference evidence="1 2" key="1">
    <citation type="submission" date="2021-06" db="EMBL/GenBank/DDBJ databases">
        <title>Caerostris darwini draft genome.</title>
        <authorList>
            <person name="Kono N."/>
            <person name="Arakawa K."/>
        </authorList>
    </citation>
    <scope>NUCLEOTIDE SEQUENCE [LARGE SCALE GENOMIC DNA]</scope>
</reference>
<protein>
    <submittedName>
        <fullName evidence="1">Uncharacterized protein</fullName>
    </submittedName>
</protein>
<keyword evidence="2" id="KW-1185">Reference proteome</keyword>
<gene>
    <name evidence="1" type="ORF">CDAR_269981</name>
</gene>
<accession>A0AAV4RQ14</accession>
<organism evidence="1 2">
    <name type="scientific">Caerostris darwini</name>
    <dbReference type="NCBI Taxonomy" id="1538125"/>
    <lineage>
        <taxon>Eukaryota</taxon>
        <taxon>Metazoa</taxon>
        <taxon>Ecdysozoa</taxon>
        <taxon>Arthropoda</taxon>
        <taxon>Chelicerata</taxon>
        <taxon>Arachnida</taxon>
        <taxon>Araneae</taxon>
        <taxon>Araneomorphae</taxon>
        <taxon>Entelegynae</taxon>
        <taxon>Araneoidea</taxon>
        <taxon>Araneidae</taxon>
        <taxon>Caerostris</taxon>
    </lineage>
</organism>
<evidence type="ECO:0000313" key="2">
    <source>
        <dbReference type="Proteomes" id="UP001054837"/>
    </source>
</evidence>
<dbReference type="Proteomes" id="UP001054837">
    <property type="component" value="Unassembled WGS sequence"/>
</dbReference>
<name>A0AAV4RQ14_9ARAC</name>
<sequence>MASRCKIIVVKLINFQKVSSYTIIVEPLVRRRPPPHRHYCLDLRLLLGFDGYYYTAAKCILFPESAVPLTLLFLEERSPQTVG</sequence>
<comment type="caution">
    <text evidence="1">The sequence shown here is derived from an EMBL/GenBank/DDBJ whole genome shotgun (WGS) entry which is preliminary data.</text>
</comment>
<evidence type="ECO:0000313" key="1">
    <source>
        <dbReference type="EMBL" id="GIY22562.1"/>
    </source>
</evidence>
<proteinExistence type="predicted"/>